<sequence>MSLPVELITRILADTWASLTSTEEHIKIFTTCSLVSREWFDIMKEVNSTHSWIPLAYSKGQLYIIKSLSSISNPTLCRTLTFRLDFAILPWYSARGYVYGCQPSADANRGLESLLRKLFCGPNPPRHATHIYVDYLDGSWVHIPSFWIPPQITRLTILYHFRSWMVEWLDEEVFRSCGCLQSIVDHQVEHLSIMGATPEQTRGLITPLSKWRCLSFLTIDSDAPDIDIPFTSRISVLRRSEHFRYEAVEPDFLRRVMFGNDYNRVHWFPKSSSFADEYIPMFEQVIPVGSVGYIHPMTTKFIVLFNAIDPGSSTDARLDSIPSLLDGGATKLVINPNYSSSAWDEDHGTHFESLYDIIVGDFQPEQQYISLGRACCKELIGTHFDAWALDHKQKILDIFGDEHPYIRKRLDLVTSVIDSSQYAWFAHLGFSSRFRSPGPFFWHPFFDFRIAHPPVPGTPWGEFKMPKYYDPPNLLSWSHVSTVGQSPMTVQIRRKSVNPTLYWP</sequence>
<comment type="caution">
    <text evidence="1">The sequence shown here is derived from an EMBL/GenBank/DDBJ whole genome shotgun (WGS) entry which is preliminary data.</text>
</comment>
<keyword evidence="2" id="KW-1185">Reference proteome</keyword>
<evidence type="ECO:0000313" key="2">
    <source>
        <dbReference type="Proteomes" id="UP001175226"/>
    </source>
</evidence>
<name>A0AA39JWU3_9AGAR</name>
<gene>
    <name evidence="1" type="ORF">EV421DRAFT_110668</name>
</gene>
<evidence type="ECO:0000313" key="1">
    <source>
        <dbReference type="EMBL" id="KAK0448063.1"/>
    </source>
</evidence>
<proteinExistence type="predicted"/>
<dbReference type="Proteomes" id="UP001175226">
    <property type="component" value="Unassembled WGS sequence"/>
</dbReference>
<dbReference type="AlphaFoldDB" id="A0AA39JWU3"/>
<reference evidence="1" key="1">
    <citation type="submission" date="2023-06" db="EMBL/GenBank/DDBJ databases">
        <authorList>
            <consortium name="Lawrence Berkeley National Laboratory"/>
            <person name="Ahrendt S."/>
            <person name="Sahu N."/>
            <person name="Indic B."/>
            <person name="Wong-Bajracharya J."/>
            <person name="Merenyi Z."/>
            <person name="Ke H.-M."/>
            <person name="Monk M."/>
            <person name="Kocsube S."/>
            <person name="Drula E."/>
            <person name="Lipzen A."/>
            <person name="Balint B."/>
            <person name="Henrissat B."/>
            <person name="Andreopoulos B."/>
            <person name="Martin F.M."/>
            <person name="Harder C.B."/>
            <person name="Rigling D."/>
            <person name="Ford K.L."/>
            <person name="Foster G.D."/>
            <person name="Pangilinan J."/>
            <person name="Papanicolaou A."/>
            <person name="Barry K."/>
            <person name="LaButti K."/>
            <person name="Viragh M."/>
            <person name="Koriabine M."/>
            <person name="Yan M."/>
            <person name="Riley R."/>
            <person name="Champramary S."/>
            <person name="Plett K.L."/>
            <person name="Tsai I.J."/>
            <person name="Slot J."/>
            <person name="Sipos G."/>
            <person name="Plett J."/>
            <person name="Nagy L.G."/>
            <person name="Grigoriev I.V."/>
        </authorList>
    </citation>
    <scope>NUCLEOTIDE SEQUENCE</scope>
    <source>
        <strain evidence="1">FPL87.14</strain>
    </source>
</reference>
<organism evidence="1 2">
    <name type="scientific">Armillaria borealis</name>
    <dbReference type="NCBI Taxonomy" id="47425"/>
    <lineage>
        <taxon>Eukaryota</taxon>
        <taxon>Fungi</taxon>
        <taxon>Dikarya</taxon>
        <taxon>Basidiomycota</taxon>
        <taxon>Agaricomycotina</taxon>
        <taxon>Agaricomycetes</taxon>
        <taxon>Agaricomycetidae</taxon>
        <taxon>Agaricales</taxon>
        <taxon>Marasmiineae</taxon>
        <taxon>Physalacriaceae</taxon>
        <taxon>Armillaria</taxon>
    </lineage>
</organism>
<dbReference type="EMBL" id="JAUEPT010000010">
    <property type="protein sequence ID" value="KAK0448063.1"/>
    <property type="molecule type" value="Genomic_DNA"/>
</dbReference>
<protein>
    <submittedName>
        <fullName evidence="1">Uncharacterized protein</fullName>
    </submittedName>
</protein>
<accession>A0AA39JWU3</accession>